<name>A0A7H5A4R3_9ENTR</name>
<evidence type="ECO:0000313" key="1">
    <source>
        <dbReference type="EMBL" id="EWF84172.1"/>
    </source>
</evidence>
<reference evidence="1 2" key="1">
    <citation type="submission" date="2014-01" db="EMBL/GenBank/DDBJ databases">
        <title>The Genome Sequence of Klebsiella oxytoca MGH 27.</title>
        <authorList>
            <consortium name="The Broad Institute Genomics Platform"/>
            <consortium name="The Broad Institute Genome Sequencing Center for Infectious Disease"/>
            <person name="Murphy C."/>
            <person name="Cosimi L."/>
            <person name="Cerqueira G."/>
            <person name="Feldgarden M."/>
            <person name="Earl A."/>
            <person name="Hung D."/>
            <person name="Onderdonk A.B."/>
            <person name="Ferraro M.J."/>
            <person name="Hooper D."/>
            <person name="Dekker J."/>
            <person name="O'Brien T."/>
            <person name="Huang S."/>
            <person name="Quan V."/>
            <person name="Ernst C."/>
            <person name="Delaney M."/>
            <person name="DuBois A."/>
            <person name="Kim D.S."/>
            <person name="Young S.K."/>
            <person name="Zeng Q."/>
            <person name="Gargeya S."/>
            <person name="Fitzgerald M."/>
            <person name="Abouelleil A."/>
            <person name="Alvarado L."/>
            <person name="Berlin A.M."/>
            <person name="Chapman S.B."/>
            <person name="Gainer-Dewar J."/>
            <person name="Goldberg J."/>
            <person name="Gnerre S."/>
            <person name="Griggs A."/>
            <person name="Gujja S."/>
            <person name="Hansen M."/>
            <person name="Howarth C."/>
            <person name="Imamovic A."/>
            <person name="Ireland A."/>
            <person name="Larimer J."/>
            <person name="McCowan C."/>
            <person name="Murphy C."/>
            <person name="Pearson M."/>
            <person name="Poon T.W."/>
            <person name="Priest M."/>
            <person name="Roberts A."/>
            <person name="Saif S."/>
            <person name="Shea T."/>
            <person name="Sykes S."/>
            <person name="Wortman J."/>
            <person name="Nusbaum C."/>
            <person name="Birren B."/>
        </authorList>
    </citation>
    <scope>NUCLEOTIDE SEQUENCE [LARGE SCALE GENOMIC DNA]</scope>
    <source>
        <strain evidence="1 2">MGH 27</strain>
    </source>
</reference>
<comment type="caution">
    <text evidence="1">The sequence shown here is derived from an EMBL/GenBank/DDBJ whole genome shotgun (WGS) entry which is preliminary data.</text>
</comment>
<protein>
    <submittedName>
        <fullName evidence="1">Uncharacterized protein</fullName>
    </submittedName>
</protein>
<gene>
    <name evidence="1" type="ORF">L373_04204</name>
</gene>
<organism evidence="1 2">
    <name type="scientific">Klebsiella michiganensis</name>
    <dbReference type="NCBI Taxonomy" id="1134687"/>
    <lineage>
        <taxon>Bacteria</taxon>
        <taxon>Pseudomonadati</taxon>
        <taxon>Pseudomonadota</taxon>
        <taxon>Gammaproteobacteria</taxon>
        <taxon>Enterobacterales</taxon>
        <taxon>Enterobacteriaceae</taxon>
        <taxon>Klebsiella/Raoultella group</taxon>
        <taxon>Klebsiella</taxon>
    </lineage>
</organism>
<dbReference type="EMBL" id="JCNZ01000015">
    <property type="protein sequence ID" value="EWF84172.1"/>
    <property type="molecule type" value="Genomic_DNA"/>
</dbReference>
<proteinExistence type="predicted"/>
<evidence type="ECO:0000313" key="2">
    <source>
        <dbReference type="Proteomes" id="UP000020202"/>
    </source>
</evidence>
<sequence>MAESLIKRGYLERLGSVIRATEKTKALKCRAGNCLYGRLYDDNDVDSGQCPDCDGGMMFEGANQ</sequence>
<accession>A0A7H5A4R3</accession>
<dbReference type="AlphaFoldDB" id="A0A7H5A4R3"/>
<dbReference type="Proteomes" id="UP000020202">
    <property type="component" value="Unassembled WGS sequence"/>
</dbReference>